<protein>
    <submittedName>
        <fullName evidence="2">Uncharacterized protein</fullName>
    </submittedName>
</protein>
<organism evidence="1 2">
    <name type="scientific">Panagrolaimus sp. ES5</name>
    <dbReference type="NCBI Taxonomy" id="591445"/>
    <lineage>
        <taxon>Eukaryota</taxon>
        <taxon>Metazoa</taxon>
        <taxon>Ecdysozoa</taxon>
        <taxon>Nematoda</taxon>
        <taxon>Chromadorea</taxon>
        <taxon>Rhabditida</taxon>
        <taxon>Tylenchina</taxon>
        <taxon>Panagrolaimomorpha</taxon>
        <taxon>Panagrolaimoidea</taxon>
        <taxon>Panagrolaimidae</taxon>
        <taxon>Panagrolaimus</taxon>
    </lineage>
</organism>
<sequence>MCNVHVPETFDATEFDVRGEFVRCACKFVITHPEFVYKFCFKDKYTLAFPNGLPGGEQQWQALDAQLESLDSDELPFGLK</sequence>
<proteinExistence type="predicted"/>
<dbReference type="WBParaSite" id="ES5_v2.g26540.t1">
    <property type="protein sequence ID" value="ES5_v2.g26540.t1"/>
    <property type="gene ID" value="ES5_v2.g26540"/>
</dbReference>
<name>A0AC34GAU1_9BILA</name>
<evidence type="ECO:0000313" key="2">
    <source>
        <dbReference type="WBParaSite" id="ES5_v2.g26540.t1"/>
    </source>
</evidence>
<reference evidence="2" key="1">
    <citation type="submission" date="2022-11" db="UniProtKB">
        <authorList>
            <consortium name="WormBaseParasite"/>
        </authorList>
    </citation>
    <scope>IDENTIFICATION</scope>
</reference>
<dbReference type="Proteomes" id="UP000887579">
    <property type="component" value="Unplaced"/>
</dbReference>
<accession>A0AC34GAU1</accession>
<evidence type="ECO:0000313" key="1">
    <source>
        <dbReference type="Proteomes" id="UP000887579"/>
    </source>
</evidence>